<dbReference type="Gene3D" id="3.40.50.720">
    <property type="entry name" value="NAD(P)-binding Rossmann-like Domain"/>
    <property type="match status" value="1"/>
</dbReference>
<evidence type="ECO:0000313" key="3">
    <source>
        <dbReference type="EMBL" id="SVD29393.1"/>
    </source>
</evidence>
<dbReference type="GO" id="GO:0042351">
    <property type="term" value="P:'de novo' GDP-L-fucose biosynthetic process"/>
    <property type="evidence" value="ECO:0007669"/>
    <property type="project" value="TreeGrafter"/>
</dbReference>
<dbReference type="GO" id="GO:0008446">
    <property type="term" value="F:GDP-mannose 4,6-dehydratase activity"/>
    <property type="evidence" value="ECO:0007669"/>
    <property type="project" value="InterPro"/>
</dbReference>
<protein>
    <recommendedName>
        <fullName evidence="2">NAD-dependent epimerase/dehydratase domain-containing protein</fullName>
    </recommendedName>
</protein>
<dbReference type="InterPro" id="IPR006368">
    <property type="entry name" value="GDP_Man_deHydtase"/>
</dbReference>
<gene>
    <name evidence="3" type="ORF">METZ01_LOCUS382247</name>
</gene>
<feature type="non-terminal residue" evidence="3">
    <location>
        <position position="104"/>
    </location>
</feature>
<dbReference type="PANTHER" id="PTHR43715">
    <property type="entry name" value="GDP-MANNOSE 4,6-DEHYDRATASE"/>
    <property type="match status" value="1"/>
</dbReference>
<name>A0A382U581_9ZZZZ</name>
<organism evidence="3">
    <name type="scientific">marine metagenome</name>
    <dbReference type="NCBI Taxonomy" id="408172"/>
    <lineage>
        <taxon>unclassified sequences</taxon>
        <taxon>metagenomes</taxon>
        <taxon>ecological metagenomes</taxon>
    </lineage>
</organism>
<dbReference type="EMBL" id="UINC01141574">
    <property type="protein sequence ID" value="SVD29393.1"/>
    <property type="molecule type" value="Genomic_DNA"/>
</dbReference>
<evidence type="ECO:0000259" key="2">
    <source>
        <dbReference type="Pfam" id="PF01370"/>
    </source>
</evidence>
<dbReference type="InterPro" id="IPR001509">
    <property type="entry name" value="Epimerase_deHydtase"/>
</dbReference>
<dbReference type="InterPro" id="IPR036291">
    <property type="entry name" value="NAD(P)-bd_dom_sf"/>
</dbReference>
<proteinExistence type="predicted"/>
<dbReference type="PANTHER" id="PTHR43715:SF1">
    <property type="entry name" value="GDP-MANNOSE 4,6 DEHYDRATASE"/>
    <property type="match status" value="1"/>
</dbReference>
<dbReference type="AlphaFoldDB" id="A0A382U581"/>
<evidence type="ECO:0000256" key="1">
    <source>
        <dbReference type="ARBA" id="ARBA00023239"/>
    </source>
</evidence>
<keyword evidence="1" id="KW-0456">Lyase</keyword>
<dbReference type="SUPFAM" id="SSF51735">
    <property type="entry name" value="NAD(P)-binding Rossmann-fold domains"/>
    <property type="match status" value="1"/>
</dbReference>
<feature type="domain" description="NAD-dependent epimerase/dehydratase" evidence="2">
    <location>
        <begin position="5"/>
        <end position="104"/>
    </location>
</feature>
<sequence length="104" mass="11604">MARSALITGITGQDGSYLKEFLTGKRYVVHGWHRDECDVTNPESLRVALQQSQPDEIYHLAAQTHVGQSVEDEKVTIEVNAQGTINLLECAREFVPNARVFFAS</sequence>
<dbReference type="Pfam" id="PF01370">
    <property type="entry name" value="Epimerase"/>
    <property type="match status" value="1"/>
</dbReference>
<accession>A0A382U581</accession>
<reference evidence="3" key="1">
    <citation type="submission" date="2018-05" db="EMBL/GenBank/DDBJ databases">
        <authorList>
            <person name="Lanie J.A."/>
            <person name="Ng W.-L."/>
            <person name="Kazmierczak K.M."/>
            <person name="Andrzejewski T.M."/>
            <person name="Davidsen T.M."/>
            <person name="Wayne K.J."/>
            <person name="Tettelin H."/>
            <person name="Glass J.I."/>
            <person name="Rusch D."/>
            <person name="Podicherti R."/>
            <person name="Tsui H.-C.T."/>
            <person name="Winkler M.E."/>
        </authorList>
    </citation>
    <scope>NUCLEOTIDE SEQUENCE</scope>
</reference>